<dbReference type="Pfam" id="PF00440">
    <property type="entry name" value="TetR_N"/>
    <property type="match status" value="1"/>
</dbReference>
<dbReference type="PROSITE" id="PS50977">
    <property type="entry name" value="HTH_TETR_2"/>
    <property type="match status" value="1"/>
</dbReference>
<feature type="region of interest" description="Disordered" evidence="4">
    <location>
        <begin position="1"/>
        <end position="51"/>
    </location>
</feature>
<evidence type="ECO:0000256" key="3">
    <source>
        <dbReference type="ARBA" id="ARBA00023163"/>
    </source>
</evidence>
<reference evidence="6" key="1">
    <citation type="submission" date="2019-08" db="EMBL/GenBank/DDBJ databases">
        <authorList>
            <person name="Kucharzyk K."/>
            <person name="Murdoch R.W."/>
            <person name="Higgins S."/>
            <person name="Loffler F."/>
        </authorList>
    </citation>
    <scope>NUCLEOTIDE SEQUENCE</scope>
</reference>
<comment type="caution">
    <text evidence="6">The sequence shown here is derived from an EMBL/GenBank/DDBJ whole genome shotgun (WGS) entry which is preliminary data.</text>
</comment>
<evidence type="ECO:0000313" key="6">
    <source>
        <dbReference type="EMBL" id="MPM29591.1"/>
    </source>
</evidence>
<dbReference type="AlphaFoldDB" id="A0A644YNZ0"/>
<dbReference type="EMBL" id="VSSQ01005553">
    <property type="protein sequence ID" value="MPM29591.1"/>
    <property type="molecule type" value="Genomic_DNA"/>
</dbReference>
<dbReference type="Gene3D" id="1.10.357.10">
    <property type="entry name" value="Tetracycline Repressor, domain 2"/>
    <property type="match status" value="1"/>
</dbReference>
<dbReference type="GO" id="GO:0003700">
    <property type="term" value="F:DNA-binding transcription factor activity"/>
    <property type="evidence" value="ECO:0007669"/>
    <property type="project" value="TreeGrafter"/>
</dbReference>
<gene>
    <name evidence="6" type="ORF">SDC9_76131</name>
</gene>
<accession>A0A644YNZ0</accession>
<sequence length="230" mass="23827">MIVDPTAPAPTTAAGSTAAGHTATGAAPGSASAGGASAGGPGGAERPCSWRQLKKQQTREAIHLAAYALVADRGYAHVTVADICAGANVSDRTFFNYFPSKAAATLGLPGTTVSAEVERRFLESTGPLVGDLCEVVAHLADDGDDHLARIRTLVKCEPDLFAALHQWTSGVRHDVLALAERRTTPVQARLAVSLVFSAMNLHADSSYTTRPPTADSLRETVGRLAAIAAE</sequence>
<evidence type="ECO:0000259" key="5">
    <source>
        <dbReference type="PROSITE" id="PS50977"/>
    </source>
</evidence>
<dbReference type="SUPFAM" id="SSF46689">
    <property type="entry name" value="Homeodomain-like"/>
    <property type="match status" value="1"/>
</dbReference>
<dbReference type="PANTHER" id="PTHR30055:SF238">
    <property type="entry name" value="MYCOFACTOCIN BIOSYNTHESIS TRANSCRIPTIONAL REGULATOR MFTR-RELATED"/>
    <property type="match status" value="1"/>
</dbReference>
<proteinExistence type="predicted"/>
<dbReference type="InterPro" id="IPR001647">
    <property type="entry name" value="HTH_TetR"/>
</dbReference>
<dbReference type="PANTHER" id="PTHR30055">
    <property type="entry name" value="HTH-TYPE TRANSCRIPTIONAL REGULATOR RUTR"/>
    <property type="match status" value="1"/>
</dbReference>
<evidence type="ECO:0000256" key="4">
    <source>
        <dbReference type="SAM" id="MobiDB-lite"/>
    </source>
</evidence>
<keyword evidence="2" id="KW-0238">DNA-binding</keyword>
<dbReference type="InterPro" id="IPR009057">
    <property type="entry name" value="Homeodomain-like_sf"/>
</dbReference>
<feature type="domain" description="HTH tetR-type" evidence="5">
    <location>
        <begin position="56"/>
        <end position="116"/>
    </location>
</feature>
<evidence type="ECO:0000256" key="1">
    <source>
        <dbReference type="ARBA" id="ARBA00023015"/>
    </source>
</evidence>
<name>A0A644YNZ0_9ZZZZ</name>
<protein>
    <recommendedName>
        <fullName evidence="5">HTH tetR-type domain-containing protein</fullName>
    </recommendedName>
</protein>
<dbReference type="GO" id="GO:0000976">
    <property type="term" value="F:transcription cis-regulatory region binding"/>
    <property type="evidence" value="ECO:0007669"/>
    <property type="project" value="TreeGrafter"/>
</dbReference>
<dbReference type="InterPro" id="IPR050109">
    <property type="entry name" value="HTH-type_TetR-like_transc_reg"/>
</dbReference>
<organism evidence="6">
    <name type="scientific">bioreactor metagenome</name>
    <dbReference type="NCBI Taxonomy" id="1076179"/>
    <lineage>
        <taxon>unclassified sequences</taxon>
        <taxon>metagenomes</taxon>
        <taxon>ecological metagenomes</taxon>
    </lineage>
</organism>
<feature type="compositionally biased region" description="Low complexity" evidence="4">
    <location>
        <begin position="1"/>
        <end position="35"/>
    </location>
</feature>
<keyword evidence="3" id="KW-0804">Transcription</keyword>
<keyword evidence="1" id="KW-0805">Transcription regulation</keyword>
<evidence type="ECO:0000256" key="2">
    <source>
        <dbReference type="ARBA" id="ARBA00023125"/>
    </source>
</evidence>